<dbReference type="PANTHER" id="PTHR33202:SF7">
    <property type="entry name" value="FERRIC UPTAKE REGULATION PROTEIN"/>
    <property type="match status" value="1"/>
</dbReference>
<organism evidence="1 2">
    <name type="scientific">Faecalibacter bovis</name>
    <dbReference type="NCBI Taxonomy" id="2898187"/>
    <lineage>
        <taxon>Bacteria</taxon>
        <taxon>Pseudomonadati</taxon>
        <taxon>Bacteroidota</taxon>
        <taxon>Flavobacteriia</taxon>
        <taxon>Flavobacteriales</taxon>
        <taxon>Weeksellaceae</taxon>
        <taxon>Faecalibacter</taxon>
    </lineage>
</organism>
<dbReference type="InterPro" id="IPR002481">
    <property type="entry name" value="FUR"/>
</dbReference>
<gene>
    <name evidence="1" type="ORF">J9309_10795</name>
</gene>
<name>A0ABX7XBJ8_9FLAO</name>
<dbReference type="Proteomes" id="UP000672011">
    <property type="component" value="Chromosome"/>
</dbReference>
<protein>
    <submittedName>
        <fullName evidence="1">Transcriptional repressor</fullName>
    </submittedName>
</protein>
<dbReference type="PANTHER" id="PTHR33202">
    <property type="entry name" value="ZINC UPTAKE REGULATION PROTEIN"/>
    <property type="match status" value="1"/>
</dbReference>
<dbReference type="EMBL" id="CP072842">
    <property type="protein sequence ID" value="QTV05258.1"/>
    <property type="molecule type" value="Genomic_DNA"/>
</dbReference>
<dbReference type="SUPFAM" id="SSF46785">
    <property type="entry name" value="Winged helix' DNA-binding domain"/>
    <property type="match status" value="1"/>
</dbReference>
<dbReference type="RefSeq" id="WP_230475887.1">
    <property type="nucleotide sequence ID" value="NZ_CP072842.1"/>
</dbReference>
<dbReference type="Gene3D" id="1.10.10.10">
    <property type="entry name" value="Winged helix-like DNA-binding domain superfamily/Winged helix DNA-binding domain"/>
    <property type="match status" value="1"/>
</dbReference>
<evidence type="ECO:0000313" key="1">
    <source>
        <dbReference type="EMBL" id="QTV05258.1"/>
    </source>
</evidence>
<dbReference type="InterPro" id="IPR036388">
    <property type="entry name" value="WH-like_DNA-bd_sf"/>
</dbReference>
<accession>A0ABX7XBJ8</accession>
<sequence>MKRRNTPQKQAILNLFETCSSAYNQDAIEKQLYGKMDRATIYRILKRFCEDGILHKVLGDDGIAYYAKCKSCEHENHQHNHFHFQCEDCNELTCLKEEVNLNLPEGYEMKNYNCVITGICPKCKQTIK</sequence>
<dbReference type="InterPro" id="IPR036390">
    <property type="entry name" value="WH_DNA-bd_sf"/>
</dbReference>
<dbReference type="Pfam" id="PF01475">
    <property type="entry name" value="FUR"/>
    <property type="match status" value="1"/>
</dbReference>
<evidence type="ECO:0000313" key="2">
    <source>
        <dbReference type="Proteomes" id="UP000672011"/>
    </source>
</evidence>
<proteinExistence type="predicted"/>
<reference evidence="2" key="2">
    <citation type="submission" date="2021-04" db="EMBL/GenBank/DDBJ databases">
        <title>Taxonomy of Flavobacteriaceae bacterium ZY171143.</title>
        <authorList>
            <person name="Li F."/>
        </authorList>
    </citation>
    <scope>NUCLEOTIDE SEQUENCE [LARGE SCALE GENOMIC DNA]</scope>
    <source>
        <strain evidence="2">ZY171143</strain>
    </source>
</reference>
<keyword evidence="2" id="KW-1185">Reference proteome</keyword>
<reference evidence="1 2" key="1">
    <citation type="journal article" date="2021" name="Int. J. Syst. Evol. Microbiol.">
        <title>Faecalibacter bovis sp. nov., isolated from cow faeces.</title>
        <authorList>
            <person name="Li F."/>
            <person name="Zhao W."/>
            <person name="Hong Q."/>
            <person name="Shao Q."/>
            <person name="Song J."/>
            <person name="Yang S."/>
        </authorList>
    </citation>
    <scope>NUCLEOTIDE SEQUENCE [LARGE SCALE GENOMIC DNA]</scope>
    <source>
        <strain evidence="1 2">ZY171143</strain>
    </source>
</reference>